<dbReference type="AlphaFoldDB" id="A0ABD5IXU8"/>
<evidence type="ECO:0000313" key="2">
    <source>
        <dbReference type="Proteomes" id="UP001339962"/>
    </source>
</evidence>
<protein>
    <submittedName>
        <fullName evidence="1">Uncharacterized protein</fullName>
    </submittedName>
</protein>
<organism evidence="1 2">
    <name type="scientific">Anoxybacteroides rupiense</name>
    <dbReference type="NCBI Taxonomy" id="311460"/>
    <lineage>
        <taxon>Bacteria</taxon>
        <taxon>Bacillati</taxon>
        <taxon>Bacillota</taxon>
        <taxon>Bacilli</taxon>
        <taxon>Bacillales</taxon>
        <taxon>Anoxybacillaceae</taxon>
        <taxon>Anoxybacteroides</taxon>
    </lineage>
</organism>
<gene>
    <name evidence="1" type="ORF">P9850_12155</name>
</gene>
<comment type="caution">
    <text evidence="1">The sequence shown here is derived from an EMBL/GenBank/DDBJ whole genome shotgun (WGS) entry which is preliminary data.</text>
</comment>
<proteinExistence type="predicted"/>
<reference evidence="1 2" key="1">
    <citation type="submission" date="2023-03" db="EMBL/GenBank/DDBJ databases">
        <title>Bacillus Genome Sequencing.</title>
        <authorList>
            <person name="Dunlap C."/>
        </authorList>
    </citation>
    <scope>NUCLEOTIDE SEQUENCE [LARGE SCALE GENOMIC DNA]</scope>
    <source>
        <strain evidence="1 2">NRS-38</strain>
    </source>
</reference>
<sequence>MMTKKERIQNVFIDLQYADTDWSYAADLFVRWNIENSFKTESFESFVNWIDESQIDENWGFFYGYGDDCKKFAADWVEEDEKGSYLEFVSQYV</sequence>
<dbReference type="Proteomes" id="UP001339962">
    <property type="component" value="Unassembled WGS sequence"/>
</dbReference>
<dbReference type="EMBL" id="JARTLI010000027">
    <property type="protein sequence ID" value="MED5052570.1"/>
    <property type="molecule type" value="Genomic_DNA"/>
</dbReference>
<dbReference type="RefSeq" id="WP_328218776.1">
    <property type="nucleotide sequence ID" value="NZ_JARTLI010000027.1"/>
</dbReference>
<evidence type="ECO:0000313" key="1">
    <source>
        <dbReference type="EMBL" id="MED5052570.1"/>
    </source>
</evidence>
<name>A0ABD5IXU8_9BACL</name>
<accession>A0ABD5IXU8</accession>